<dbReference type="PANTHER" id="PTHR14950:SF49">
    <property type="entry name" value="RIBONUCLEASE 3-LIKE PROTEIN 2-RELATED"/>
    <property type="match status" value="1"/>
</dbReference>
<dbReference type="PANTHER" id="PTHR14950">
    <property type="entry name" value="DICER-RELATED"/>
    <property type="match status" value="1"/>
</dbReference>
<dbReference type="SUPFAM" id="SSF69065">
    <property type="entry name" value="RNase III domain-like"/>
    <property type="match status" value="2"/>
</dbReference>
<evidence type="ECO:0000256" key="1">
    <source>
        <dbReference type="ARBA" id="ARBA00022801"/>
    </source>
</evidence>
<proteinExistence type="predicted"/>
<dbReference type="EMBL" id="LR999453">
    <property type="protein sequence ID" value="CAE5983649.1"/>
    <property type="molecule type" value="Genomic_DNA"/>
</dbReference>
<dbReference type="GO" id="GO:0030422">
    <property type="term" value="P:siRNA processing"/>
    <property type="evidence" value="ECO:0007669"/>
    <property type="project" value="TreeGrafter"/>
</dbReference>
<feature type="domain" description="DRBM" evidence="5">
    <location>
        <begin position="688"/>
        <end position="770"/>
    </location>
</feature>
<dbReference type="CDD" id="cd00048">
    <property type="entry name" value="DSRM_SF"/>
    <property type="match status" value="1"/>
</dbReference>
<dbReference type="SMART" id="SM00358">
    <property type="entry name" value="DSRM"/>
    <property type="match status" value="4"/>
</dbReference>
<dbReference type="GO" id="GO:0004525">
    <property type="term" value="F:ribonuclease III activity"/>
    <property type="evidence" value="ECO:0007669"/>
    <property type="project" value="InterPro"/>
</dbReference>
<dbReference type="Pfam" id="PF00636">
    <property type="entry name" value="Ribonuclease_3"/>
    <property type="match status" value="2"/>
</dbReference>
<evidence type="ECO:0000259" key="5">
    <source>
        <dbReference type="PROSITE" id="PS50137"/>
    </source>
</evidence>
<dbReference type="Pfam" id="PF00035">
    <property type="entry name" value="dsrm"/>
    <property type="match status" value="1"/>
</dbReference>
<dbReference type="GO" id="GO:0005634">
    <property type="term" value="C:nucleus"/>
    <property type="evidence" value="ECO:0007669"/>
    <property type="project" value="TreeGrafter"/>
</dbReference>
<dbReference type="GO" id="GO:0005737">
    <property type="term" value="C:cytoplasm"/>
    <property type="evidence" value="ECO:0007669"/>
    <property type="project" value="TreeGrafter"/>
</dbReference>
<dbReference type="Gene3D" id="1.10.1520.10">
    <property type="entry name" value="Ribonuclease III domain"/>
    <property type="match status" value="2"/>
</dbReference>
<reference evidence="7" key="1">
    <citation type="submission" date="2021-01" db="EMBL/GenBank/DDBJ databases">
        <authorList>
            <person name="Bezrukov I."/>
        </authorList>
    </citation>
    <scope>NUCLEOTIDE SEQUENCE</scope>
</reference>
<dbReference type="InterPro" id="IPR000999">
    <property type="entry name" value="RNase_III_dom"/>
</dbReference>
<keyword evidence="1" id="KW-0378">Hydrolase</keyword>
<feature type="domain" description="RNase III" evidence="6">
    <location>
        <begin position="533"/>
        <end position="673"/>
    </location>
</feature>
<dbReference type="PROSITE" id="PS00517">
    <property type="entry name" value="RNASE_3_1"/>
    <property type="match status" value="1"/>
</dbReference>
<dbReference type="InterPro" id="IPR036389">
    <property type="entry name" value="RNase_III_sf"/>
</dbReference>
<protein>
    <submittedName>
        <fullName evidence="7">Uncharacterized protein</fullName>
    </submittedName>
</protein>
<dbReference type="Gene3D" id="3.30.160.20">
    <property type="match status" value="2"/>
</dbReference>
<dbReference type="PROSITE" id="PS50142">
    <property type="entry name" value="RNASE_3_2"/>
    <property type="match status" value="2"/>
</dbReference>
<accession>A0A8S2A1P0</accession>
<dbReference type="PROSITE" id="PS50137">
    <property type="entry name" value="DS_RBD"/>
    <property type="match status" value="2"/>
</dbReference>
<organism evidence="7 8">
    <name type="scientific">Arabidopsis arenosa</name>
    <name type="common">Sand rock-cress</name>
    <name type="synonym">Cardaminopsis arenosa</name>
    <dbReference type="NCBI Taxonomy" id="38785"/>
    <lineage>
        <taxon>Eukaryota</taxon>
        <taxon>Viridiplantae</taxon>
        <taxon>Streptophyta</taxon>
        <taxon>Embryophyta</taxon>
        <taxon>Tracheophyta</taxon>
        <taxon>Spermatophyta</taxon>
        <taxon>Magnoliopsida</taxon>
        <taxon>eudicotyledons</taxon>
        <taxon>Gunneridae</taxon>
        <taxon>Pentapetalae</taxon>
        <taxon>rosids</taxon>
        <taxon>malvids</taxon>
        <taxon>Brassicales</taxon>
        <taxon>Brassicaceae</taxon>
        <taxon>Camelineae</taxon>
        <taxon>Arabidopsis</taxon>
    </lineage>
</organism>
<gene>
    <name evidence="7" type="ORF">AARE701A_LOCUS8673</name>
</gene>
<feature type="domain" description="RNase III" evidence="6">
    <location>
        <begin position="4"/>
        <end position="152"/>
    </location>
</feature>
<evidence type="ECO:0000256" key="2">
    <source>
        <dbReference type="ARBA" id="ARBA00022884"/>
    </source>
</evidence>
<dbReference type="Proteomes" id="UP000682877">
    <property type="component" value="Chromosome 3"/>
</dbReference>
<feature type="region of interest" description="Disordered" evidence="4">
    <location>
        <begin position="336"/>
        <end position="365"/>
    </location>
</feature>
<evidence type="ECO:0000256" key="3">
    <source>
        <dbReference type="PROSITE-ProRule" id="PRU00266"/>
    </source>
</evidence>
<dbReference type="GO" id="GO:0003723">
    <property type="term" value="F:RNA binding"/>
    <property type="evidence" value="ECO:0007669"/>
    <property type="project" value="UniProtKB-UniRule"/>
</dbReference>
<name>A0A8S2A1P0_ARAAE</name>
<feature type="compositionally biased region" description="Polar residues" evidence="4">
    <location>
        <begin position="336"/>
        <end position="351"/>
    </location>
</feature>
<evidence type="ECO:0000313" key="8">
    <source>
        <dbReference type="Proteomes" id="UP000682877"/>
    </source>
</evidence>
<evidence type="ECO:0000313" key="7">
    <source>
        <dbReference type="EMBL" id="CAE5983649.1"/>
    </source>
</evidence>
<keyword evidence="8" id="KW-1185">Reference proteome</keyword>
<keyword evidence="2 3" id="KW-0694">RNA-binding</keyword>
<sequence>MESVEAVEKILNYTFTDKNLLKEAITKTSGSNTESSSLLFERLEFLGDSVLLVVFSNHIEITYPNLHPNDLNDVRIANVSNETFARVAVNNNLHQFIIFEAPNPLLHKMIKDFSEAVKEEVYPAPFGGLVKAPKFLANLVEAIAGAVYIDVDFDVQRVWEIFRVLVEPICTLDDLRKQPERTYLRLLGLGDKLGKRIEVLYTKAKEGTNIHVFKVYLGDLLIACGSSYNIDVAKLNAANKALHELSKITPIEKIVDEDSLRVEPEDVKRESLEICSAEKLRLPTVSSSLPTASKNPLTNEMTQEQMVIDEDSPHVELEDVKRKLFEICSPEKLRLQTESSSLPTASENPLEQTVIDEDSPHVEPEDAKGKLTEIYSTRKLQIQTGSSSLPTASPNPLTYEMTIKQMVVEDGQEEEAKDMTLELFQICENNKWPNPIFSFEEERGPKNEQKFVCSVNIEIPSVESSFHMKGDAKSTKTQAQNSSAYYMIGALKSSLMSHVKKKSLDEKISSNESCLPHERSLEILSSEIESDSVKAVEKILNYSFTNKNLLREALTHNSSNLLPVQRLVFIGKAAISLAFANHMYLTYPKLGPKELTMLQNANTCNDRYARVAVKRGIYQFLKCNVPKLERQIIEFIKMMGKEDDPDPFRSVKAPKILTDLVESVAGAVYIDVNRDVKRLWEILRGLFEPIYTLDDIRRKPHPLLTLFCLGYKHGKRIEFRYRECEKSSGMNEATITEVYVDDKFIACGKSCNRAASKMRAATMALEKLSESMPIELVMDDSIEYENSKKTLIEICNERKWPNPIFSVERSCKGFVSSVTIETPTEEGTLYIEGDLEKGKKKAEYNAASHVVRTLKASPLGLVVRNLKRKQISLDEEEIVVKENKDEQEILHRNKRKRRRR</sequence>
<dbReference type="AlphaFoldDB" id="A0A8S2A1P0"/>
<dbReference type="SUPFAM" id="SSF54768">
    <property type="entry name" value="dsRNA-binding domain-like"/>
    <property type="match status" value="4"/>
</dbReference>
<dbReference type="SMART" id="SM00535">
    <property type="entry name" value="RIBOc"/>
    <property type="match status" value="2"/>
</dbReference>
<dbReference type="InterPro" id="IPR014720">
    <property type="entry name" value="dsRBD_dom"/>
</dbReference>
<feature type="domain" description="DRBM" evidence="5">
    <location>
        <begin position="418"/>
        <end position="493"/>
    </location>
</feature>
<dbReference type="Pfam" id="PF14709">
    <property type="entry name" value="DND1_DSRM"/>
    <property type="match status" value="2"/>
</dbReference>
<evidence type="ECO:0000259" key="6">
    <source>
        <dbReference type="PROSITE" id="PS50142"/>
    </source>
</evidence>
<evidence type="ECO:0000256" key="4">
    <source>
        <dbReference type="SAM" id="MobiDB-lite"/>
    </source>
</evidence>
<dbReference type="CDD" id="cd00593">
    <property type="entry name" value="RIBOc"/>
    <property type="match status" value="2"/>
</dbReference>